<organism evidence="1 2">
    <name type="scientific">Metabacillus hrfriensis</name>
    <dbReference type="NCBI Taxonomy" id="3048891"/>
    <lineage>
        <taxon>Bacteria</taxon>
        <taxon>Bacillati</taxon>
        <taxon>Bacillota</taxon>
        <taxon>Bacilli</taxon>
        <taxon>Bacillales</taxon>
        <taxon>Bacillaceae</taxon>
        <taxon>Metabacillus</taxon>
    </lineage>
</organism>
<protein>
    <submittedName>
        <fullName evidence="1">FAD-dependent monooxygenase</fullName>
    </submittedName>
</protein>
<dbReference type="EMBL" id="CP126116">
    <property type="protein sequence ID" value="WHZ57375.1"/>
    <property type="molecule type" value="Genomic_DNA"/>
</dbReference>
<keyword evidence="1" id="KW-0560">Oxidoreductase</keyword>
<sequence>MIDEKLQKDVIVVGGGPAGMMLGLLLAKVGVQVIVLESHDNFDREYRGEVLQPRFIQLLNQLKLREYIEQLPHSKLKKGAFYHYDKKKGDFDFTSMIAEAPYALWIPQPILLQALYKKAKEYPTFDMMFHAPVKKLLEKDGTVTGVVVDGENKELLEIQAKIVVGADGRFSTIRRLGGFELEYQHYPGDLIWFSVKRPSHWGEELRFKITEGYSYITLPKYPNLLQVGIALPRGEWKETQRQGIENFRQEIMHANKGFDEFAESLVDFKPFVPLQAKNHMVKTWAKNGCMLIGDAAHCSSPVGAIGVSLAVTTAVVAADVIWDALQKCDVSAKVLCRVQEIRSEEIEEIHQIQERMGNLFFTSSKFVKGIRPYIVSAAFKTPLFSMIQKKLFVMKNPIGINPAFIFNEE</sequence>
<dbReference type="Proteomes" id="UP001226091">
    <property type="component" value="Chromosome"/>
</dbReference>
<gene>
    <name evidence="1" type="ORF">QLQ22_22440</name>
</gene>
<name>A0ACD4RA54_9BACI</name>
<keyword evidence="2" id="KW-1185">Reference proteome</keyword>
<keyword evidence="1" id="KW-0503">Monooxygenase</keyword>
<reference evidence="2" key="1">
    <citation type="journal article" date="2025" name="Aquaculture">
        <title>Assessment of the bioflocculant production and safety properties of Metabacillus hrfriensis sp. nov. based on phenotypic and whole-genome sequencing analysis.</title>
        <authorList>
            <person name="Zhang R."/>
            <person name="Zhao Z."/>
            <person name="Luo L."/>
            <person name="Wang S."/>
            <person name="Guo K."/>
            <person name="Xu W."/>
        </authorList>
    </citation>
    <scope>NUCLEOTIDE SEQUENCE [LARGE SCALE GENOMIC DNA]</scope>
    <source>
        <strain evidence="2">CT-WN-B3</strain>
    </source>
</reference>
<accession>A0ACD4RA54</accession>
<proteinExistence type="predicted"/>
<evidence type="ECO:0000313" key="2">
    <source>
        <dbReference type="Proteomes" id="UP001226091"/>
    </source>
</evidence>
<evidence type="ECO:0000313" key="1">
    <source>
        <dbReference type="EMBL" id="WHZ57375.1"/>
    </source>
</evidence>